<dbReference type="Proteomes" id="UP001165960">
    <property type="component" value="Unassembled WGS sequence"/>
</dbReference>
<dbReference type="EMBL" id="QTSX02005045">
    <property type="protein sequence ID" value="KAJ9061736.1"/>
    <property type="molecule type" value="Genomic_DNA"/>
</dbReference>
<evidence type="ECO:0000313" key="1">
    <source>
        <dbReference type="EMBL" id="KAJ9061736.1"/>
    </source>
</evidence>
<reference evidence="1" key="1">
    <citation type="submission" date="2022-04" db="EMBL/GenBank/DDBJ databases">
        <title>Genome of the entomopathogenic fungus Entomophthora muscae.</title>
        <authorList>
            <person name="Elya C."/>
            <person name="Lovett B.R."/>
            <person name="Lee E."/>
            <person name="Macias A.M."/>
            <person name="Hajek A.E."/>
            <person name="De Bivort B.L."/>
            <person name="Kasson M.T."/>
            <person name="De Fine Licht H.H."/>
            <person name="Stajich J.E."/>
        </authorList>
    </citation>
    <scope>NUCLEOTIDE SEQUENCE</scope>
    <source>
        <strain evidence="1">Berkeley</strain>
    </source>
</reference>
<accession>A0ACC2SHL5</accession>
<keyword evidence="2" id="KW-1185">Reference proteome</keyword>
<evidence type="ECO:0000313" key="2">
    <source>
        <dbReference type="Proteomes" id="UP001165960"/>
    </source>
</evidence>
<protein>
    <submittedName>
        <fullName evidence="1">Uncharacterized protein</fullName>
    </submittedName>
</protein>
<organism evidence="1 2">
    <name type="scientific">Entomophthora muscae</name>
    <dbReference type="NCBI Taxonomy" id="34485"/>
    <lineage>
        <taxon>Eukaryota</taxon>
        <taxon>Fungi</taxon>
        <taxon>Fungi incertae sedis</taxon>
        <taxon>Zoopagomycota</taxon>
        <taxon>Entomophthoromycotina</taxon>
        <taxon>Entomophthoromycetes</taxon>
        <taxon>Entomophthorales</taxon>
        <taxon>Entomophthoraceae</taxon>
        <taxon>Entomophthora</taxon>
    </lineage>
</organism>
<sequence>MCIRKWPNLKNNDPIVEATEWKDMGITTQIHEKLGDRKITLVQWEMWRNTTTITEAAEWITEGFEPKLATPWIKEKINAKKASILKGKLYPSEAGKWLQACIGAEMIPTWKLALPIQDVAGEFYKAGIDPIKATHWADMGASAKEANKILMWMKSDFTPGESKSWMELEVDMALANNLKGRSITPQSIIGFTDRGYMLDKAVEYISKRIHITEAHPQNMGKTGETCHTVRE</sequence>
<name>A0ACC2SHL5_9FUNG</name>
<proteinExistence type="predicted"/>
<gene>
    <name evidence="1" type="ORF">DSO57_1017666</name>
</gene>
<comment type="caution">
    <text evidence="1">The sequence shown here is derived from an EMBL/GenBank/DDBJ whole genome shotgun (WGS) entry which is preliminary data.</text>
</comment>